<dbReference type="OrthoDB" id="5574444at2"/>
<evidence type="ECO:0000313" key="3">
    <source>
        <dbReference type="Proteomes" id="UP000004664"/>
    </source>
</evidence>
<dbReference type="EMBL" id="JH109153">
    <property type="protein sequence ID" value="EGW21237.1"/>
    <property type="molecule type" value="Genomic_DNA"/>
</dbReference>
<dbReference type="eggNOG" id="ENOG5031NEB">
    <property type="taxonomic scope" value="Bacteria"/>
</dbReference>
<evidence type="ECO:0000313" key="2">
    <source>
        <dbReference type="EMBL" id="EGW21237.1"/>
    </source>
</evidence>
<keyword evidence="3" id="KW-1185">Reference proteome</keyword>
<proteinExistence type="predicted"/>
<organism evidence="2 3">
    <name type="scientific">Methylobacter tundripaludum (strain ATCC BAA-1195 / DSM 17260 / SV96)</name>
    <dbReference type="NCBI Taxonomy" id="697282"/>
    <lineage>
        <taxon>Bacteria</taxon>
        <taxon>Pseudomonadati</taxon>
        <taxon>Pseudomonadota</taxon>
        <taxon>Gammaproteobacteria</taxon>
        <taxon>Methylococcales</taxon>
        <taxon>Methylococcaceae</taxon>
        <taxon>Methylobacter</taxon>
    </lineage>
</organism>
<dbReference type="Proteomes" id="UP000004664">
    <property type="component" value="Unassembled WGS sequence"/>
</dbReference>
<keyword evidence="1" id="KW-1133">Transmembrane helix</keyword>
<protein>
    <submittedName>
        <fullName evidence="2">Uncharacterized protein</fullName>
    </submittedName>
</protein>
<keyword evidence="1" id="KW-0812">Transmembrane</keyword>
<accession>G3IYT6</accession>
<keyword evidence="1" id="KW-0472">Membrane</keyword>
<dbReference type="AlphaFoldDB" id="G3IYT6"/>
<feature type="transmembrane region" description="Helical" evidence="1">
    <location>
        <begin position="20"/>
        <end position="48"/>
    </location>
</feature>
<sequence>MGRYNEQKSAKQVSIWKIIFGVAFGIVLAGMLTTFGFIFFTGAAIWGFNETIKNQSAQANQFNNLRALATVPISTAPPQQNNQLEGVVPGHQESIIPLPLFQIPKTREMLIKEKSQHAYMEVRKELNDFKSQYKKPDECYNMKDNATRMHCANAFIKAREAYEALNK</sequence>
<reference evidence="2 3" key="1">
    <citation type="submission" date="2011-06" db="EMBL/GenBank/DDBJ databases">
        <title>Genomic sequence of Methylobacter tundripaludum SV96.</title>
        <authorList>
            <consortium name="US DOE Joint Genome Institute"/>
            <person name="Lucas S."/>
            <person name="Han J."/>
            <person name="Lapidus A."/>
            <person name="Cheng J.-F."/>
            <person name="Goodwin L."/>
            <person name="Pitluck S."/>
            <person name="Held B."/>
            <person name="Detter J.C."/>
            <person name="Han C."/>
            <person name="Tapia R."/>
            <person name="Land M."/>
            <person name="Hauser L."/>
            <person name="Kyrpides N."/>
            <person name="Ivanova N."/>
            <person name="Ovchinnikova G."/>
            <person name="Pagani I."/>
            <person name="Klotz M.G."/>
            <person name="Dispirito A.A."/>
            <person name="Murrell J.C."/>
            <person name="Dunfield P."/>
            <person name="Kalyuzhnaya M.G."/>
            <person name="Svenning M."/>
            <person name="Trotsenko Y.A."/>
            <person name="Stein L.Y."/>
            <person name="Woyke T."/>
        </authorList>
    </citation>
    <scope>NUCLEOTIDE SEQUENCE [LARGE SCALE GENOMIC DNA]</scope>
    <source>
        <strain evidence="3">ATCC BAA-1195 / DSM 17260 / SV96</strain>
    </source>
</reference>
<gene>
    <name evidence="2" type="ORF">Mettu_4402</name>
</gene>
<dbReference type="HOGENOM" id="CLU_1592667_0_0_6"/>
<dbReference type="RefSeq" id="WP_006893745.1">
    <property type="nucleotide sequence ID" value="NZ_JH109153.1"/>
</dbReference>
<name>G3IYT6_METTV</name>
<evidence type="ECO:0000256" key="1">
    <source>
        <dbReference type="SAM" id="Phobius"/>
    </source>
</evidence>